<dbReference type="Proteomes" id="UP000015103">
    <property type="component" value="Unassembled WGS sequence"/>
</dbReference>
<evidence type="ECO:0000313" key="1">
    <source>
        <dbReference type="EnsemblMetazoa" id="RPRC012329-PA"/>
    </source>
</evidence>
<dbReference type="HOGENOM" id="CLU_2704170_0_0_1"/>
<protein>
    <submittedName>
        <fullName evidence="1">Uncharacterized protein</fullName>
    </submittedName>
</protein>
<keyword evidence="2" id="KW-1185">Reference proteome</keyword>
<dbReference type="eggNOG" id="KOG0751">
    <property type="taxonomic scope" value="Eukaryota"/>
</dbReference>
<sequence>MNMFVLQGSTGYPKRASTEKLLEIFNKYATVHKNGELYMSGSDFVRGFLKLLPHDNYNEQSLKLLAGIVDTSKDG</sequence>
<dbReference type="EnsemblMetazoa" id="RPRC012329-RA">
    <property type="protein sequence ID" value="RPRC012329-PA"/>
    <property type="gene ID" value="RPRC012329"/>
</dbReference>
<dbReference type="AlphaFoldDB" id="T1I7Q7"/>
<dbReference type="EMBL" id="ACPB03005579">
    <property type="status" value="NOT_ANNOTATED_CDS"/>
    <property type="molecule type" value="Genomic_DNA"/>
</dbReference>
<dbReference type="VEuPathDB" id="VectorBase:RPRC012329"/>
<accession>T1I7Q7</accession>
<evidence type="ECO:0000313" key="2">
    <source>
        <dbReference type="Proteomes" id="UP000015103"/>
    </source>
</evidence>
<proteinExistence type="predicted"/>
<reference evidence="1" key="1">
    <citation type="submission" date="2015-05" db="UniProtKB">
        <authorList>
            <consortium name="EnsemblMetazoa"/>
        </authorList>
    </citation>
    <scope>IDENTIFICATION</scope>
</reference>
<organism evidence="1 2">
    <name type="scientific">Rhodnius prolixus</name>
    <name type="common">Triatomid bug</name>
    <dbReference type="NCBI Taxonomy" id="13249"/>
    <lineage>
        <taxon>Eukaryota</taxon>
        <taxon>Metazoa</taxon>
        <taxon>Ecdysozoa</taxon>
        <taxon>Arthropoda</taxon>
        <taxon>Hexapoda</taxon>
        <taxon>Insecta</taxon>
        <taxon>Pterygota</taxon>
        <taxon>Neoptera</taxon>
        <taxon>Paraneoptera</taxon>
        <taxon>Hemiptera</taxon>
        <taxon>Heteroptera</taxon>
        <taxon>Panheteroptera</taxon>
        <taxon>Cimicomorpha</taxon>
        <taxon>Reduviidae</taxon>
        <taxon>Triatominae</taxon>
        <taxon>Rhodnius</taxon>
    </lineage>
</organism>
<name>T1I7Q7_RHOPR</name>
<dbReference type="InParanoid" id="T1I7Q7"/>